<keyword evidence="6 12" id="KW-0479">Metal-binding</keyword>
<comment type="subcellular location">
    <subcellularLocation>
        <location evidence="1 12">Cell membrane</location>
        <topology evidence="1 12">Multi-pass membrane protein</topology>
    </subcellularLocation>
</comment>
<evidence type="ECO:0000259" key="14">
    <source>
        <dbReference type="Pfam" id="PF01435"/>
    </source>
</evidence>
<keyword evidence="11 12" id="KW-0472">Membrane</keyword>
<dbReference type="HAMAP" id="MF_00188">
    <property type="entry name" value="Pept_M48_protease_HtpX"/>
    <property type="match status" value="1"/>
</dbReference>
<feature type="transmembrane region" description="Helical" evidence="12">
    <location>
        <begin position="31"/>
        <end position="48"/>
    </location>
</feature>
<dbReference type="EC" id="3.4.24.-" evidence="12"/>
<feature type="binding site" evidence="12">
    <location>
        <position position="130"/>
    </location>
    <ligand>
        <name>Zn(2+)</name>
        <dbReference type="ChEBI" id="CHEBI:29105"/>
        <note>catalytic</note>
    </ligand>
</feature>
<evidence type="ECO:0000256" key="8">
    <source>
        <dbReference type="ARBA" id="ARBA00022833"/>
    </source>
</evidence>
<reference evidence="15 16" key="1">
    <citation type="submission" date="2019-06" db="EMBL/GenBank/DDBJ databases">
        <title>New taxonomy in bacterial strain CC-CFT640, isolated from vineyard.</title>
        <authorList>
            <person name="Lin S.-Y."/>
            <person name="Tsai C.-F."/>
            <person name="Young C.-C."/>
        </authorList>
    </citation>
    <scope>NUCLEOTIDE SEQUENCE [LARGE SCALE GENOMIC DNA]</scope>
    <source>
        <strain evidence="15 16">CC-CFT640</strain>
    </source>
</reference>
<dbReference type="GO" id="GO:0006508">
    <property type="term" value="P:proteolysis"/>
    <property type="evidence" value="ECO:0007669"/>
    <property type="project" value="UniProtKB-KW"/>
</dbReference>
<dbReference type="InterPro" id="IPR022919">
    <property type="entry name" value="Pept_M48_protease_HtpX"/>
</dbReference>
<dbReference type="AlphaFoldDB" id="A0A5C8PEX0"/>
<dbReference type="GO" id="GO:0005886">
    <property type="term" value="C:plasma membrane"/>
    <property type="evidence" value="ECO:0007669"/>
    <property type="project" value="UniProtKB-SubCell"/>
</dbReference>
<comment type="similarity">
    <text evidence="2 12">Belongs to the peptidase M48B family.</text>
</comment>
<dbReference type="Pfam" id="PF01435">
    <property type="entry name" value="Peptidase_M48"/>
    <property type="match status" value="1"/>
</dbReference>
<dbReference type="PANTHER" id="PTHR43221">
    <property type="entry name" value="PROTEASE HTPX"/>
    <property type="match status" value="1"/>
</dbReference>
<feature type="transmembrane region" description="Helical" evidence="12">
    <location>
        <begin position="145"/>
        <end position="166"/>
    </location>
</feature>
<accession>A0A5C8PEX0</accession>
<dbReference type="GO" id="GO:0004222">
    <property type="term" value="F:metalloendopeptidase activity"/>
    <property type="evidence" value="ECO:0007669"/>
    <property type="project" value="UniProtKB-UniRule"/>
</dbReference>
<proteinExistence type="inferred from homology"/>
<evidence type="ECO:0000256" key="3">
    <source>
        <dbReference type="ARBA" id="ARBA00022475"/>
    </source>
</evidence>
<keyword evidence="5 12" id="KW-0812">Transmembrane</keyword>
<feature type="active site" evidence="12">
    <location>
        <position position="131"/>
    </location>
</feature>
<keyword evidence="3 12" id="KW-1003">Cell membrane</keyword>
<keyword evidence="9 12" id="KW-1133">Transmembrane helix</keyword>
<gene>
    <name evidence="12 15" type="primary">htpX</name>
    <name evidence="15" type="ORF">FHP25_28815</name>
</gene>
<evidence type="ECO:0000256" key="9">
    <source>
        <dbReference type="ARBA" id="ARBA00022989"/>
    </source>
</evidence>
<evidence type="ECO:0000256" key="13">
    <source>
        <dbReference type="SAM" id="MobiDB-lite"/>
    </source>
</evidence>
<dbReference type="RefSeq" id="WP_147850455.1">
    <property type="nucleotide sequence ID" value="NZ_VDUZ01000040.1"/>
</dbReference>
<dbReference type="CDD" id="cd07336">
    <property type="entry name" value="M48B_HtpX_like"/>
    <property type="match status" value="1"/>
</dbReference>
<evidence type="ECO:0000256" key="2">
    <source>
        <dbReference type="ARBA" id="ARBA00009779"/>
    </source>
</evidence>
<evidence type="ECO:0000256" key="7">
    <source>
        <dbReference type="ARBA" id="ARBA00022801"/>
    </source>
</evidence>
<keyword evidence="10 12" id="KW-0482">Metalloprotease</keyword>
<comment type="caution">
    <text evidence="15">The sequence shown here is derived from an EMBL/GenBank/DDBJ whole genome shotgun (WGS) entry which is preliminary data.</text>
</comment>
<evidence type="ECO:0000256" key="6">
    <source>
        <dbReference type="ARBA" id="ARBA00022723"/>
    </source>
</evidence>
<feature type="binding site" evidence="12">
    <location>
        <position position="134"/>
    </location>
    <ligand>
        <name>Zn(2+)</name>
        <dbReference type="ChEBI" id="CHEBI:29105"/>
        <note>catalytic</note>
    </ligand>
</feature>
<feature type="binding site" evidence="12">
    <location>
        <position position="206"/>
    </location>
    <ligand>
        <name>Zn(2+)</name>
        <dbReference type="ChEBI" id="CHEBI:29105"/>
        <note>catalytic</note>
    </ligand>
</feature>
<dbReference type="NCBIfam" id="NF002363">
    <property type="entry name" value="PRK01345.1"/>
    <property type="match status" value="1"/>
</dbReference>
<protein>
    <recommendedName>
        <fullName evidence="12">Protease HtpX homolog</fullName>
        <ecNumber evidence="12">3.4.24.-</ecNumber>
    </recommendedName>
</protein>
<keyword evidence="4 12" id="KW-0645">Protease</keyword>
<keyword evidence="7 12" id="KW-0378">Hydrolase</keyword>
<evidence type="ECO:0000256" key="5">
    <source>
        <dbReference type="ARBA" id="ARBA00022692"/>
    </source>
</evidence>
<dbReference type="Proteomes" id="UP000321638">
    <property type="component" value="Unassembled WGS sequence"/>
</dbReference>
<dbReference type="GO" id="GO:0008270">
    <property type="term" value="F:zinc ion binding"/>
    <property type="evidence" value="ECO:0007669"/>
    <property type="project" value="UniProtKB-UniRule"/>
</dbReference>
<sequence>MNYVRTGLLLAALTALFLVVGYALGGQSGMLIALAIAVVGNVASFWFSDSIVLRLYGAREVGPQDAPVYHGLVQQLAQRAGLPMPRVYVIDTDQPNAFATGRSPQHAAVAATTGLLNGLSREEIAGVMAHELAHVKHRDTLTMTVAATISGAIGALGQIFMFQSLFGRRDEGDRGGGLGAIGAVAAMILAPLAASLVQMAISRSREYEADRGGAEICGNPLWLASALGKLETLARGGVVNEPAERNPATAHMFIVNPLSGGGFASLFSTHPSMADRIARLQQMAGAMPAAGGSYYGGATAARPSGPWGAAPEMPPRRGPARPWNTGPVERPRRGPWG</sequence>
<name>A0A5C8PEX0_9HYPH</name>
<feature type="domain" description="Peptidase M48" evidence="14">
    <location>
        <begin position="69"/>
        <end position="283"/>
    </location>
</feature>
<evidence type="ECO:0000256" key="4">
    <source>
        <dbReference type="ARBA" id="ARBA00022670"/>
    </source>
</evidence>
<evidence type="ECO:0000256" key="1">
    <source>
        <dbReference type="ARBA" id="ARBA00004651"/>
    </source>
</evidence>
<evidence type="ECO:0000313" key="16">
    <source>
        <dbReference type="Proteomes" id="UP000321638"/>
    </source>
</evidence>
<dbReference type="PANTHER" id="PTHR43221:SF1">
    <property type="entry name" value="PROTEASE HTPX"/>
    <property type="match status" value="1"/>
</dbReference>
<comment type="cofactor">
    <cofactor evidence="12">
        <name>Zn(2+)</name>
        <dbReference type="ChEBI" id="CHEBI:29105"/>
    </cofactor>
    <text evidence="12">Binds 1 zinc ion per subunit.</text>
</comment>
<evidence type="ECO:0000256" key="12">
    <source>
        <dbReference type="HAMAP-Rule" id="MF_00188"/>
    </source>
</evidence>
<keyword evidence="16" id="KW-1185">Reference proteome</keyword>
<dbReference type="NCBIfam" id="NF002826">
    <property type="entry name" value="PRK03001.1"/>
    <property type="match status" value="1"/>
</dbReference>
<dbReference type="Gene3D" id="3.30.2010.10">
    <property type="entry name" value="Metalloproteases ('zincins'), catalytic domain"/>
    <property type="match status" value="1"/>
</dbReference>
<feature type="region of interest" description="Disordered" evidence="13">
    <location>
        <begin position="300"/>
        <end position="337"/>
    </location>
</feature>
<feature type="transmembrane region" description="Helical" evidence="12">
    <location>
        <begin position="178"/>
        <end position="201"/>
    </location>
</feature>
<dbReference type="InterPro" id="IPR001915">
    <property type="entry name" value="Peptidase_M48"/>
</dbReference>
<dbReference type="InterPro" id="IPR050083">
    <property type="entry name" value="HtpX_protease"/>
</dbReference>
<evidence type="ECO:0000256" key="10">
    <source>
        <dbReference type="ARBA" id="ARBA00023049"/>
    </source>
</evidence>
<keyword evidence="8 12" id="KW-0862">Zinc</keyword>
<dbReference type="EMBL" id="VDUZ01000040">
    <property type="protein sequence ID" value="TXL71696.1"/>
    <property type="molecule type" value="Genomic_DNA"/>
</dbReference>
<dbReference type="OrthoDB" id="15218at2"/>
<evidence type="ECO:0000313" key="15">
    <source>
        <dbReference type="EMBL" id="TXL71696.1"/>
    </source>
</evidence>
<evidence type="ECO:0000256" key="11">
    <source>
        <dbReference type="ARBA" id="ARBA00023136"/>
    </source>
</evidence>
<organism evidence="15 16">
    <name type="scientific">Vineibacter terrae</name>
    <dbReference type="NCBI Taxonomy" id="2586908"/>
    <lineage>
        <taxon>Bacteria</taxon>
        <taxon>Pseudomonadati</taxon>
        <taxon>Pseudomonadota</taxon>
        <taxon>Alphaproteobacteria</taxon>
        <taxon>Hyphomicrobiales</taxon>
        <taxon>Vineibacter</taxon>
    </lineage>
</organism>